<comment type="caution">
    <text evidence="3">The sequence shown here is derived from an EMBL/GenBank/DDBJ whole genome shotgun (WGS) entry which is preliminary data.</text>
</comment>
<gene>
    <name evidence="3" type="ORF">KDA_05930</name>
</gene>
<dbReference type="EMBL" id="BIFT01000001">
    <property type="protein sequence ID" value="GCE25109.1"/>
    <property type="molecule type" value="Genomic_DNA"/>
</dbReference>
<sequence>MQIHRRSLPPILKLIAHEVRWNLLQVLAESDYRVQDLVQLLDLPQNVISYHLRLLRQEHVVKERRSSVDERSSYYSIDLERLHTLYQSAAASLHPALADWIGDEQPEAMGPSKVRVLFLCTKNSSRSQMAEALLRYHSHGAIEVYSAGSLPAETIHPMALKVLTRIGLDGQQHYPKYVEAFRQQQFDYIVTLCDQQKETCPTFPGDPRRIHWSFADPALVEGSEEVRYRAFEQTALQLTMRIRLLLSLFRYQKGFNV</sequence>
<dbReference type="InterPro" id="IPR036388">
    <property type="entry name" value="WH-like_DNA-bd_sf"/>
</dbReference>
<keyword evidence="1" id="KW-0059">Arsenical resistance</keyword>
<dbReference type="GO" id="GO:0046685">
    <property type="term" value="P:response to arsenic-containing substance"/>
    <property type="evidence" value="ECO:0007669"/>
    <property type="project" value="UniProtKB-KW"/>
</dbReference>
<dbReference type="GO" id="GO:0003700">
    <property type="term" value="F:DNA-binding transcription factor activity"/>
    <property type="evidence" value="ECO:0007669"/>
    <property type="project" value="InterPro"/>
</dbReference>
<dbReference type="Gene3D" id="3.40.50.2300">
    <property type="match status" value="1"/>
</dbReference>
<dbReference type="CDD" id="cd16345">
    <property type="entry name" value="LMWP_ArsC"/>
    <property type="match status" value="1"/>
</dbReference>
<organism evidence="3 4">
    <name type="scientific">Dictyobacter alpinus</name>
    <dbReference type="NCBI Taxonomy" id="2014873"/>
    <lineage>
        <taxon>Bacteria</taxon>
        <taxon>Bacillati</taxon>
        <taxon>Chloroflexota</taxon>
        <taxon>Ktedonobacteria</taxon>
        <taxon>Ktedonobacterales</taxon>
        <taxon>Dictyobacteraceae</taxon>
        <taxon>Dictyobacter</taxon>
    </lineage>
</organism>
<dbReference type="InterPro" id="IPR011991">
    <property type="entry name" value="ArsR-like_HTH"/>
</dbReference>
<dbReference type="InterPro" id="IPR001845">
    <property type="entry name" value="HTH_ArsR_DNA-bd_dom"/>
</dbReference>
<feature type="domain" description="HTH arsR-type" evidence="2">
    <location>
        <begin position="1"/>
        <end position="97"/>
    </location>
</feature>
<dbReference type="PANTHER" id="PTHR43428">
    <property type="entry name" value="ARSENATE REDUCTASE"/>
    <property type="match status" value="1"/>
</dbReference>
<dbReference type="PANTHER" id="PTHR43428:SF1">
    <property type="entry name" value="ARSENATE REDUCTASE"/>
    <property type="match status" value="1"/>
</dbReference>
<dbReference type="RefSeq" id="WP_126625733.1">
    <property type="nucleotide sequence ID" value="NZ_BIFT01000001.1"/>
</dbReference>
<proteinExistence type="predicted"/>
<dbReference type="SMART" id="SM00418">
    <property type="entry name" value="HTH_ARSR"/>
    <property type="match status" value="1"/>
</dbReference>
<dbReference type="SMART" id="SM00226">
    <property type="entry name" value="LMWPc"/>
    <property type="match status" value="1"/>
</dbReference>
<protein>
    <submittedName>
        <fullName evidence="3">ArsR family transcriptional regulator</fullName>
    </submittedName>
</protein>
<dbReference type="PROSITE" id="PS50987">
    <property type="entry name" value="HTH_ARSR_2"/>
    <property type="match status" value="1"/>
</dbReference>
<dbReference type="CDD" id="cd00090">
    <property type="entry name" value="HTH_ARSR"/>
    <property type="match status" value="1"/>
</dbReference>
<dbReference type="Gene3D" id="1.10.10.10">
    <property type="entry name" value="Winged helix-like DNA-binding domain superfamily/Winged helix DNA-binding domain"/>
    <property type="match status" value="1"/>
</dbReference>
<name>A0A402B188_9CHLR</name>
<evidence type="ECO:0000313" key="3">
    <source>
        <dbReference type="EMBL" id="GCE25109.1"/>
    </source>
</evidence>
<dbReference type="Proteomes" id="UP000287171">
    <property type="component" value="Unassembled WGS sequence"/>
</dbReference>
<dbReference type="InterPro" id="IPR023485">
    <property type="entry name" value="Ptyr_pPase"/>
</dbReference>
<evidence type="ECO:0000259" key="2">
    <source>
        <dbReference type="PROSITE" id="PS50987"/>
    </source>
</evidence>
<dbReference type="SUPFAM" id="SSF46785">
    <property type="entry name" value="Winged helix' DNA-binding domain"/>
    <property type="match status" value="1"/>
</dbReference>
<keyword evidence="4" id="KW-1185">Reference proteome</keyword>
<dbReference type="OrthoDB" id="9784339at2"/>
<dbReference type="AlphaFoldDB" id="A0A402B188"/>
<evidence type="ECO:0000256" key="1">
    <source>
        <dbReference type="ARBA" id="ARBA00022849"/>
    </source>
</evidence>
<dbReference type="Pfam" id="PF01022">
    <property type="entry name" value="HTH_5"/>
    <property type="match status" value="1"/>
</dbReference>
<evidence type="ECO:0000313" key="4">
    <source>
        <dbReference type="Proteomes" id="UP000287171"/>
    </source>
</evidence>
<reference evidence="4" key="1">
    <citation type="submission" date="2018-12" db="EMBL/GenBank/DDBJ databases">
        <title>Tengunoibacter tsumagoiensis gen. nov., sp. nov., Dictyobacter kobayashii sp. nov., D. alpinus sp. nov., and D. joshuensis sp. nov. and description of Dictyobacteraceae fam. nov. within the order Ktedonobacterales isolated from Tengu-no-mugimeshi.</title>
        <authorList>
            <person name="Wang C.M."/>
            <person name="Zheng Y."/>
            <person name="Sakai Y."/>
            <person name="Toyoda A."/>
            <person name="Minakuchi Y."/>
            <person name="Abe K."/>
            <person name="Yokota A."/>
            <person name="Yabe S."/>
        </authorList>
    </citation>
    <scope>NUCLEOTIDE SEQUENCE [LARGE SCALE GENOMIC DNA]</scope>
    <source>
        <strain evidence="4">Uno16</strain>
    </source>
</reference>
<dbReference type="InterPro" id="IPR036390">
    <property type="entry name" value="WH_DNA-bd_sf"/>
</dbReference>
<dbReference type="InterPro" id="IPR036196">
    <property type="entry name" value="Ptyr_pPase_sf"/>
</dbReference>
<dbReference type="SUPFAM" id="SSF52788">
    <property type="entry name" value="Phosphotyrosine protein phosphatases I"/>
    <property type="match status" value="1"/>
</dbReference>
<accession>A0A402B188</accession>
<dbReference type="Pfam" id="PF01451">
    <property type="entry name" value="LMWPc"/>
    <property type="match status" value="1"/>
</dbReference>